<accession>A0ABS7C844</accession>
<gene>
    <name evidence="1" type="ORF">K0U00_23640</name>
</gene>
<organism evidence="1 2">
    <name type="scientific">Paenibacillus sepulcri</name>
    <dbReference type="NCBI Taxonomy" id="359917"/>
    <lineage>
        <taxon>Bacteria</taxon>
        <taxon>Bacillati</taxon>
        <taxon>Bacillota</taxon>
        <taxon>Bacilli</taxon>
        <taxon>Bacillales</taxon>
        <taxon>Paenibacillaceae</taxon>
        <taxon>Paenibacillus</taxon>
    </lineage>
</organism>
<dbReference type="RefSeq" id="WP_210042029.1">
    <property type="nucleotide sequence ID" value="NZ_JBHLVU010000073.1"/>
</dbReference>
<keyword evidence="2" id="KW-1185">Reference proteome</keyword>
<evidence type="ECO:0000313" key="2">
    <source>
        <dbReference type="Proteomes" id="UP001519887"/>
    </source>
</evidence>
<proteinExistence type="predicted"/>
<comment type="caution">
    <text evidence="1">The sequence shown here is derived from an EMBL/GenBank/DDBJ whole genome shotgun (WGS) entry which is preliminary data.</text>
</comment>
<reference evidence="1 2" key="1">
    <citation type="submission" date="2021-07" db="EMBL/GenBank/DDBJ databases">
        <title>Paenibacillus radiodurans sp. nov., isolated from the southeastern edge of Tengger Desert.</title>
        <authorList>
            <person name="Zhang G."/>
        </authorList>
    </citation>
    <scope>NUCLEOTIDE SEQUENCE [LARGE SCALE GENOMIC DNA]</scope>
    <source>
        <strain evidence="1 2">CCM 7311</strain>
    </source>
</reference>
<dbReference type="EMBL" id="JAHZIK010000731">
    <property type="protein sequence ID" value="MBW7457033.1"/>
    <property type="molecule type" value="Genomic_DNA"/>
</dbReference>
<evidence type="ECO:0000313" key="1">
    <source>
        <dbReference type="EMBL" id="MBW7457033.1"/>
    </source>
</evidence>
<dbReference type="Proteomes" id="UP001519887">
    <property type="component" value="Unassembled WGS sequence"/>
</dbReference>
<name>A0ABS7C844_9BACL</name>
<protein>
    <submittedName>
        <fullName evidence="1">Uncharacterized protein</fullName>
    </submittedName>
</protein>
<sequence length="84" mass="9800">MPFTESRNRWKPARRILQKMVRENLLSNRQLKVSCGKGAAHRQRYRPQDACPRMDGANEAFPGLLRGKEFGWYRVSDKLSSHRG</sequence>